<accession>A0ABP1DAZ4</accession>
<evidence type="ECO:0000313" key="3">
    <source>
        <dbReference type="Proteomes" id="UP001497453"/>
    </source>
</evidence>
<keyword evidence="1" id="KW-0812">Transmembrane</keyword>
<keyword evidence="1" id="KW-1133">Transmembrane helix</keyword>
<dbReference type="Proteomes" id="UP001497453">
    <property type="component" value="Chromosome 3"/>
</dbReference>
<gene>
    <name evidence="2" type="ORF">GFSPODELE1_LOCUS4702</name>
</gene>
<evidence type="ECO:0000256" key="1">
    <source>
        <dbReference type="SAM" id="Phobius"/>
    </source>
</evidence>
<organism evidence="2 3">
    <name type="scientific">Somion occarium</name>
    <dbReference type="NCBI Taxonomy" id="3059160"/>
    <lineage>
        <taxon>Eukaryota</taxon>
        <taxon>Fungi</taxon>
        <taxon>Dikarya</taxon>
        <taxon>Basidiomycota</taxon>
        <taxon>Agaricomycotina</taxon>
        <taxon>Agaricomycetes</taxon>
        <taxon>Polyporales</taxon>
        <taxon>Cerrenaceae</taxon>
        <taxon>Somion</taxon>
    </lineage>
</organism>
<feature type="transmembrane region" description="Helical" evidence="1">
    <location>
        <begin position="12"/>
        <end position="35"/>
    </location>
</feature>
<name>A0ABP1DAZ4_9APHY</name>
<reference evidence="3" key="1">
    <citation type="submission" date="2024-04" db="EMBL/GenBank/DDBJ databases">
        <authorList>
            <person name="Shaw F."/>
            <person name="Minotto A."/>
        </authorList>
    </citation>
    <scope>NUCLEOTIDE SEQUENCE [LARGE SCALE GENOMIC DNA]</scope>
</reference>
<dbReference type="EMBL" id="OZ037946">
    <property type="protein sequence ID" value="CAL1703737.1"/>
    <property type="molecule type" value="Genomic_DNA"/>
</dbReference>
<sequence length="150" mass="16840">MALSGLTPVGLAFIIIVLLTMSAGFGAVIWFSWIAPCRLRHRKVRAHERFLPEDREKVQESLPSIHRSSTLDLLGSPFGMDEMDQSPDLATPRDSPVIEFGLVHAITPAIAMFCRQDADLPMPCAAHTSERKIRFPTSTTDGRDAQWWFY</sequence>
<proteinExistence type="predicted"/>
<protein>
    <submittedName>
        <fullName evidence="2">Uncharacterized protein</fullName>
    </submittedName>
</protein>
<keyword evidence="1" id="KW-0472">Membrane</keyword>
<keyword evidence="3" id="KW-1185">Reference proteome</keyword>
<evidence type="ECO:0000313" key="2">
    <source>
        <dbReference type="EMBL" id="CAL1703737.1"/>
    </source>
</evidence>